<protein>
    <submittedName>
        <fullName evidence="4">Cell wall binding repeat-containing protein</fullName>
    </submittedName>
</protein>
<feature type="region of interest" description="Disordered" evidence="2">
    <location>
        <begin position="492"/>
        <end position="514"/>
    </location>
</feature>
<dbReference type="RefSeq" id="WP_055658590.1">
    <property type="nucleotide sequence ID" value="NZ_CABIXC010000015.1"/>
</dbReference>
<dbReference type="EMBL" id="CYZE01000015">
    <property type="protein sequence ID" value="CUO95903.1"/>
    <property type="molecule type" value="Genomic_DNA"/>
</dbReference>
<feature type="chain" id="PRO_5008024928" evidence="3">
    <location>
        <begin position="31"/>
        <end position="546"/>
    </location>
</feature>
<feature type="signal peptide" evidence="3">
    <location>
        <begin position="1"/>
        <end position="30"/>
    </location>
</feature>
<evidence type="ECO:0000256" key="1">
    <source>
        <dbReference type="ARBA" id="ARBA00022737"/>
    </source>
</evidence>
<name>A0A174J8C5_9FIRM</name>
<evidence type="ECO:0000313" key="4">
    <source>
        <dbReference type="EMBL" id="CUO95903.1"/>
    </source>
</evidence>
<dbReference type="SUPFAM" id="SSF69360">
    <property type="entry name" value="Cell wall binding repeat"/>
    <property type="match status" value="1"/>
</dbReference>
<evidence type="ECO:0000313" key="5">
    <source>
        <dbReference type="Proteomes" id="UP000095651"/>
    </source>
</evidence>
<accession>A0A174J8C5</accession>
<dbReference type="Gene3D" id="2.10.270.10">
    <property type="entry name" value="Cholin Binding"/>
    <property type="match status" value="3"/>
</dbReference>
<dbReference type="Pfam" id="PF19085">
    <property type="entry name" value="Choline_bind_2"/>
    <property type="match status" value="1"/>
</dbReference>
<keyword evidence="1" id="KW-0677">Repeat</keyword>
<organism evidence="4 5">
    <name type="scientific">Hungatella hathewayi</name>
    <dbReference type="NCBI Taxonomy" id="154046"/>
    <lineage>
        <taxon>Bacteria</taxon>
        <taxon>Bacillati</taxon>
        <taxon>Bacillota</taxon>
        <taxon>Clostridia</taxon>
        <taxon>Lachnospirales</taxon>
        <taxon>Lachnospiraceae</taxon>
        <taxon>Hungatella</taxon>
    </lineage>
</organism>
<dbReference type="Proteomes" id="UP000095651">
    <property type="component" value="Unassembled WGS sequence"/>
</dbReference>
<dbReference type="InterPro" id="IPR018337">
    <property type="entry name" value="Cell_wall/Cho-bd_repeat"/>
</dbReference>
<sequence>MKKRKIALTAVVFVTAAILLSETQTGIAYAVEGWESAGGEWRYLDDQDQPVTDVWKQSKEAWFYLDSAGQMVKDRFIDRGSGLYYVDADGRRVQGSWVWSDGKRQEGYEEGWYYFGGNGKAYRRAGGFKREIGGKTYVFDESGKMLTGWLNEEGRPLTEDENPLTEGVYYAGEDGALWSSTWLDYGSMELGAADELESSVTGRDYTEYKELWLYFDNNFKRIKSSGDRVKQKVINGATYGFDEYGIMLPWWSQVASVSDADRSNPTSSESAKYFAGYDGGRLLRNTWLWMCPSENLDEQDYSNGEYSWWYTDQDGEVYRNRIRKVNGRNYAFDGLGRMRTGFVLFDGKDTFVAQYDTDDWTSEDFKNGDLYGLEKADLYLFAPDELNDGSMQTGGDIKVELSDGVFTFGFGSSGIAYGNRNKIRKWKNAYYINGLKLEADKEYGYGVVWEDEDIYRVVDTRGNVVSGQKKVVRDRDGGWLIILNGRFAARTDDSSKPKWHNGEEGEGFYHYDGSDKDDKYSGGLIAGYDSEPVLDQLPAEERLNFE</sequence>
<evidence type="ECO:0000256" key="2">
    <source>
        <dbReference type="SAM" id="MobiDB-lite"/>
    </source>
</evidence>
<reference evidence="4 5" key="1">
    <citation type="submission" date="2015-09" db="EMBL/GenBank/DDBJ databases">
        <authorList>
            <consortium name="Pathogen Informatics"/>
        </authorList>
    </citation>
    <scope>NUCLEOTIDE SEQUENCE [LARGE SCALE GENOMIC DNA]</scope>
    <source>
        <strain evidence="4 5">2789STDY5608850</strain>
    </source>
</reference>
<evidence type="ECO:0000256" key="3">
    <source>
        <dbReference type="SAM" id="SignalP"/>
    </source>
</evidence>
<dbReference type="AlphaFoldDB" id="A0A174J8C5"/>
<gene>
    <name evidence="4" type="ORF">ERS852407_04528</name>
</gene>
<keyword evidence="3" id="KW-0732">Signal</keyword>
<proteinExistence type="predicted"/>